<proteinExistence type="predicted"/>
<dbReference type="EMBL" id="CAMAPE010000027">
    <property type="protein sequence ID" value="CAH9091729.1"/>
    <property type="molecule type" value="Genomic_DNA"/>
</dbReference>
<name>A0A9P1EAW3_CUSEU</name>
<reference evidence="2" key="1">
    <citation type="submission" date="2022-07" db="EMBL/GenBank/DDBJ databases">
        <authorList>
            <person name="Macas J."/>
            <person name="Novak P."/>
            <person name="Neumann P."/>
        </authorList>
    </citation>
    <scope>NUCLEOTIDE SEQUENCE</scope>
</reference>
<feature type="compositionally biased region" description="Basic residues" evidence="1">
    <location>
        <begin position="132"/>
        <end position="147"/>
    </location>
</feature>
<gene>
    <name evidence="2" type="ORF">CEURO_LOCUS11682</name>
</gene>
<protein>
    <submittedName>
        <fullName evidence="2">Uncharacterized protein</fullName>
    </submittedName>
</protein>
<sequence>MITLYKRSAHKGSPTGLPWPENRHKGWIQGHYGEAASARDSSNSFTPHTLRPEAVGDWGTTSASTIQTKEKCKHKCNHKAWPHRPYITWSLVGQRHITPSATANRPPEARTFIVPCQKLIIMGSPAKNTKANQRRPKGVRTHPHRPPKGKDAIVSEARLHLNGLIGPNVNLNHQRPRKGKCAFNGHHRSRTLIIPKRTHQGNNGFPVHSEEQVTAKAQNKITKMETAPTPQQLTT</sequence>
<feature type="region of interest" description="Disordered" evidence="1">
    <location>
        <begin position="127"/>
        <end position="149"/>
    </location>
</feature>
<feature type="region of interest" description="Disordered" evidence="1">
    <location>
        <begin position="1"/>
        <end position="22"/>
    </location>
</feature>
<accession>A0A9P1EAW3</accession>
<evidence type="ECO:0000313" key="2">
    <source>
        <dbReference type="EMBL" id="CAH9091729.1"/>
    </source>
</evidence>
<feature type="region of interest" description="Disordered" evidence="1">
    <location>
        <begin position="37"/>
        <end position="62"/>
    </location>
</feature>
<dbReference type="AlphaFoldDB" id="A0A9P1EAW3"/>
<evidence type="ECO:0000256" key="1">
    <source>
        <dbReference type="SAM" id="MobiDB-lite"/>
    </source>
</evidence>
<keyword evidence="3" id="KW-1185">Reference proteome</keyword>
<dbReference type="Proteomes" id="UP001152484">
    <property type="component" value="Unassembled WGS sequence"/>
</dbReference>
<comment type="caution">
    <text evidence="2">The sequence shown here is derived from an EMBL/GenBank/DDBJ whole genome shotgun (WGS) entry which is preliminary data.</text>
</comment>
<organism evidence="2 3">
    <name type="scientific">Cuscuta europaea</name>
    <name type="common">European dodder</name>
    <dbReference type="NCBI Taxonomy" id="41803"/>
    <lineage>
        <taxon>Eukaryota</taxon>
        <taxon>Viridiplantae</taxon>
        <taxon>Streptophyta</taxon>
        <taxon>Embryophyta</taxon>
        <taxon>Tracheophyta</taxon>
        <taxon>Spermatophyta</taxon>
        <taxon>Magnoliopsida</taxon>
        <taxon>eudicotyledons</taxon>
        <taxon>Gunneridae</taxon>
        <taxon>Pentapetalae</taxon>
        <taxon>asterids</taxon>
        <taxon>lamiids</taxon>
        <taxon>Solanales</taxon>
        <taxon>Convolvulaceae</taxon>
        <taxon>Cuscuteae</taxon>
        <taxon>Cuscuta</taxon>
        <taxon>Cuscuta subgen. Cuscuta</taxon>
    </lineage>
</organism>
<evidence type="ECO:0000313" key="3">
    <source>
        <dbReference type="Proteomes" id="UP001152484"/>
    </source>
</evidence>